<keyword evidence="4" id="KW-0597">Phosphoprotein</keyword>
<dbReference type="GO" id="GO:0090563">
    <property type="term" value="F:protein-phosphocysteine-sugar phosphotransferase activity"/>
    <property type="evidence" value="ECO:0007669"/>
    <property type="project" value="TreeGrafter"/>
</dbReference>
<keyword evidence="8 12" id="KW-0812">Transmembrane</keyword>
<sequence length="514" mass="52217">MKLVGVTSCPTGIAHTYMAAEALEQAAKDAGHEMQVETQGSAGSTPLSPEVIAAADAVVFAHDLEVKDRGRFAGKPTVDVGVKKAISDAAGLIEQAVGLAERGELGAASAAAPTGGGLVTKVEEGASVGTRIRQWLMTGVSYMIPFVAAGGILIALSFMLAQVAGGKRGAIDVTNYSLTTPTGLSASYNLVTHFNAGSGMHWAGLLFVIGAASFSFLVPILSGFIAFGIADRPGITPGIVGGFIAATMGTGFLGGIATGFIGGFLALWISRWKVPKGVRGVMPVVVIPLLSTVITGAAMIIVLGRPLKWLTDALTHGLDDLSKGSGIVLLGMVLGAMMAFDLGGPVNKVAYTFATTGLAAVGTATDAPQLRVMAAVMAAGMVPPLGMALATVVRKQLFTEPERENGRAAWLLGASFITEGAIPFAAADPWRVIVSSMVGSCATGGLVMVFNCTLRAPHGGIWVAPLIGNALLFVLAVVIGAVVTAFVVILLKAQRAKAITAGAQTVAEPAAATV</sequence>
<evidence type="ECO:0000256" key="8">
    <source>
        <dbReference type="ARBA" id="ARBA00022692"/>
    </source>
</evidence>
<dbReference type="NCBIfam" id="TIGR01427">
    <property type="entry name" value="PTS_IIC_fructo"/>
    <property type="match status" value="1"/>
</dbReference>
<dbReference type="EMBL" id="VIVQ01000004">
    <property type="protein sequence ID" value="TWE07941.1"/>
    <property type="molecule type" value="Genomic_DNA"/>
</dbReference>
<dbReference type="AlphaFoldDB" id="A0A561DX46"/>
<gene>
    <name evidence="15" type="ORF">BKA23_3308</name>
</gene>
<evidence type="ECO:0000256" key="9">
    <source>
        <dbReference type="ARBA" id="ARBA00022777"/>
    </source>
</evidence>
<evidence type="ECO:0000256" key="1">
    <source>
        <dbReference type="ARBA" id="ARBA00004429"/>
    </source>
</evidence>
<dbReference type="CDD" id="cd05569">
    <property type="entry name" value="PTS_IIB_fructose"/>
    <property type="match status" value="1"/>
</dbReference>
<evidence type="ECO:0000256" key="2">
    <source>
        <dbReference type="ARBA" id="ARBA00022448"/>
    </source>
</evidence>
<dbReference type="InterPro" id="IPR050864">
    <property type="entry name" value="Bacterial_PTS_Sugar_Transport"/>
</dbReference>
<dbReference type="InterPro" id="IPR013011">
    <property type="entry name" value="PTS_EIIB_2"/>
</dbReference>
<evidence type="ECO:0000256" key="6">
    <source>
        <dbReference type="ARBA" id="ARBA00022679"/>
    </source>
</evidence>
<keyword evidence="11 12" id="KW-0472">Membrane</keyword>
<dbReference type="GO" id="GO:0016301">
    <property type="term" value="F:kinase activity"/>
    <property type="evidence" value="ECO:0007669"/>
    <property type="project" value="UniProtKB-KW"/>
</dbReference>
<feature type="transmembrane region" description="Helical" evidence="12">
    <location>
        <begin position="203"/>
        <end position="230"/>
    </location>
</feature>
<keyword evidence="2" id="KW-0813">Transport</keyword>
<evidence type="ECO:0000256" key="7">
    <source>
        <dbReference type="ARBA" id="ARBA00022683"/>
    </source>
</evidence>
<dbReference type="InterPro" id="IPR036095">
    <property type="entry name" value="PTS_EIIB-like_sf"/>
</dbReference>
<dbReference type="InterPro" id="IPR003353">
    <property type="entry name" value="PTS_IIB_fruc"/>
</dbReference>
<dbReference type="PANTHER" id="PTHR30505:SF0">
    <property type="entry name" value="FRUCTOSE-LIKE PTS SYSTEM EIIBC COMPONENT-RELATED"/>
    <property type="match status" value="1"/>
</dbReference>
<keyword evidence="16" id="KW-1185">Reference proteome</keyword>
<keyword evidence="3" id="KW-1003">Cell membrane</keyword>
<feature type="transmembrane region" description="Helical" evidence="12">
    <location>
        <begin position="140"/>
        <end position="161"/>
    </location>
</feature>
<evidence type="ECO:0000259" key="14">
    <source>
        <dbReference type="PROSITE" id="PS51104"/>
    </source>
</evidence>
<evidence type="ECO:0000256" key="10">
    <source>
        <dbReference type="ARBA" id="ARBA00022989"/>
    </source>
</evidence>
<evidence type="ECO:0000256" key="11">
    <source>
        <dbReference type="ARBA" id="ARBA00023136"/>
    </source>
</evidence>
<proteinExistence type="predicted"/>
<keyword evidence="6" id="KW-0808">Transferase</keyword>
<dbReference type="InterPro" id="IPR003501">
    <property type="entry name" value="PTS_EIIB_2/3"/>
</dbReference>
<keyword evidence="5" id="KW-0762">Sugar transport</keyword>
<dbReference type="GO" id="GO:0009401">
    <property type="term" value="P:phosphoenolpyruvate-dependent sugar phosphotransferase system"/>
    <property type="evidence" value="ECO:0007669"/>
    <property type="project" value="UniProtKB-KW"/>
</dbReference>
<dbReference type="InterPro" id="IPR003352">
    <property type="entry name" value="PTS_EIIC"/>
</dbReference>
<dbReference type="InterPro" id="IPR006327">
    <property type="entry name" value="PTS_IIC_fruc"/>
</dbReference>
<accession>A0A561DX46</accession>
<evidence type="ECO:0000259" key="13">
    <source>
        <dbReference type="PROSITE" id="PS51099"/>
    </source>
</evidence>
<feature type="domain" description="PTS EIIB type-2" evidence="13">
    <location>
        <begin position="1"/>
        <end position="98"/>
    </location>
</feature>
<dbReference type="RefSeq" id="WP_170226639.1">
    <property type="nucleotide sequence ID" value="NZ_VIVQ01000004.1"/>
</dbReference>
<feature type="transmembrane region" description="Helical" evidence="12">
    <location>
        <begin position="281"/>
        <end position="304"/>
    </location>
</feature>
<evidence type="ECO:0000256" key="12">
    <source>
        <dbReference type="SAM" id="Phobius"/>
    </source>
</evidence>
<feature type="transmembrane region" description="Helical" evidence="12">
    <location>
        <begin position="373"/>
        <end position="393"/>
    </location>
</feature>
<dbReference type="InterPro" id="IPR013014">
    <property type="entry name" value="PTS_EIIC_2"/>
</dbReference>
<evidence type="ECO:0000256" key="4">
    <source>
        <dbReference type="ARBA" id="ARBA00022553"/>
    </source>
</evidence>
<organism evidence="15 16">
    <name type="scientific">Rudaeicoccus suwonensis</name>
    <dbReference type="NCBI Taxonomy" id="657409"/>
    <lineage>
        <taxon>Bacteria</taxon>
        <taxon>Bacillati</taxon>
        <taxon>Actinomycetota</taxon>
        <taxon>Actinomycetes</taxon>
        <taxon>Micrococcales</taxon>
        <taxon>Dermacoccaceae</taxon>
        <taxon>Rudaeicoccus</taxon>
    </lineage>
</organism>
<keyword evidence="7" id="KW-0598">Phosphotransferase system</keyword>
<dbReference type="Pfam" id="PF02302">
    <property type="entry name" value="PTS_IIB"/>
    <property type="match status" value="1"/>
</dbReference>
<dbReference type="Gene3D" id="3.40.50.2300">
    <property type="match status" value="1"/>
</dbReference>
<evidence type="ECO:0000313" key="16">
    <source>
        <dbReference type="Proteomes" id="UP000318297"/>
    </source>
</evidence>
<dbReference type="GO" id="GO:0022877">
    <property type="term" value="F:protein-N(PI)-phosphohistidine-fructose phosphotransferase system transporter activity"/>
    <property type="evidence" value="ECO:0007669"/>
    <property type="project" value="InterPro"/>
</dbReference>
<dbReference type="SUPFAM" id="SSF52794">
    <property type="entry name" value="PTS system IIB component-like"/>
    <property type="match status" value="1"/>
</dbReference>
<feature type="transmembrane region" description="Helical" evidence="12">
    <location>
        <begin position="432"/>
        <end position="454"/>
    </location>
</feature>
<evidence type="ECO:0000256" key="5">
    <source>
        <dbReference type="ARBA" id="ARBA00022597"/>
    </source>
</evidence>
<feature type="transmembrane region" description="Helical" evidence="12">
    <location>
        <begin position="173"/>
        <end position="191"/>
    </location>
</feature>
<feature type="domain" description="PTS EIIC type-2" evidence="14">
    <location>
        <begin position="132"/>
        <end position="501"/>
    </location>
</feature>
<keyword evidence="10 12" id="KW-1133">Transmembrane helix</keyword>
<comment type="subcellular location">
    <subcellularLocation>
        <location evidence="1">Cell inner membrane</location>
        <topology evidence="1">Multi-pass membrane protein</topology>
    </subcellularLocation>
</comment>
<dbReference type="PROSITE" id="PS51099">
    <property type="entry name" value="PTS_EIIB_TYPE_2"/>
    <property type="match status" value="1"/>
</dbReference>
<dbReference type="NCBIfam" id="TIGR00829">
    <property type="entry name" value="FRU"/>
    <property type="match status" value="1"/>
</dbReference>
<reference evidence="15 16" key="1">
    <citation type="submission" date="2019-06" db="EMBL/GenBank/DDBJ databases">
        <title>Sequencing the genomes of 1000 actinobacteria strains.</title>
        <authorList>
            <person name="Klenk H.-P."/>
        </authorList>
    </citation>
    <scope>NUCLEOTIDE SEQUENCE [LARGE SCALE GENOMIC DNA]</scope>
    <source>
        <strain evidence="15 16">DSM 19560</strain>
    </source>
</reference>
<protein>
    <submittedName>
        <fullName evidence="15">PTS system fructose-specific IIC component</fullName>
    </submittedName>
</protein>
<evidence type="ECO:0000256" key="3">
    <source>
        <dbReference type="ARBA" id="ARBA00022475"/>
    </source>
</evidence>
<dbReference type="PROSITE" id="PS51104">
    <property type="entry name" value="PTS_EIIC_TYPE_2"/>
    <property type="match status" value="1"/>
</dbReference>
<dbReference type="GO" id="GO:0005886">
    <property type="term" value="C:plasma membrane"/>
    <property type="evidence" value="ECO:0007669"/>
    <property type="project" value="UniProtKB-SubCell"/>
</dbReference>
<feature type="transmembrane region" description="Helical" evidence="12">
    <location>
        <begin position="405"/>
        <end position="426"/>
    </location>
</feature>
<dbReference type="GO" id="GO:0005351">
    <property type="term" value="F:carbohydrate:proton symporter activity"/>
    <property type="evidence" value="ECO:0007669"/>
    <property type="project" value="InterPro"/>
</dbReference>
<dbReference type="PANTHER" id="PTHR30505">
    <property type="entry name" value="FRUCTOSE-LIKE PERMEASE"/>
    <property type="match status" value="1"/>
</dbReference>
<evidence type="ECO:0000313" key="15">
    <source>
        <dbReference type="EMBL" id="TWE07941.1"/>
    </source>
</evidence>
<name>A0A561DX46_9MICO</name>
<comment type="caution">
    <text evidence="15">The sequence shown here is derived from an EMBL/GenBank/DDBJ whole genome shotgun (WGS) entry which is preliminary data.</text>
</comment>
<keyword evidence="9" id="KW-0418">Kinase</keyword>
<feature type="transmembrane region" description="Helical" evidence="12">
    <location>
        <begin position="242"/>
        <end position="269"/>
    </location>
</feature>
<feature type="transmembrane region" description="Helical" evidence="12">
    <location>
        <begin position="324"/>
        <end position="342"/>
    </location>
</feature>
<dbReference type="Pfam" id="PF02378">
    <property type="entry name" value="PTS_EIIC"/>
    <property type="match status" value="1"/>
</dbReference>
<feature type="transmembrane region" description="Helical" evidence="12">
    <location>
        <begin position="466"/>
        <end position="491"/>
    </location>
</feature>
<dbReference type="Proteomes" id="UP000318297">
    <property type="component" value="Unassembled WGS sequence"/>
</dbReference>